<keyword evidence="7" id="KW-0862">Zinc</keyword>
<dbReference type="PANTHER" id="PTHR32494:SF19">
    <property type="entry name" value="ALLANTOATE DEIMINASE-RELATED"/>
    <property type="match status" value="1"/>
</dbReference>
<dbReference type="InterPro" id="IPR010158">
    <property type="entry name" value="Amidase_Cbmase"/>
</dbReference>
<dbReference type="Gene3D" id="3.30.70.360">
    <property type="match status" value="1"/>
</dbReference>
<evidence type="ECO:0000256" key="2">
    <source>
        <dbReference type="ARBA" id="ARBA00006153"/>
    </source>
</evidence>
<feature type="binding site" evidence="8">
    <location>
        <position position="213"/>
    </location>
    <ligand>
        <name>allantoate</name>
        <dbReference type="ChEBI" id="CHEBI:17536"/>
    </ligand>
</feature>
<dbReference type="SUPFAM" id="SSF53187">
    <property type="entry name" value="Zn-dependent exopeptidases"/>
    <property type="match status" value="1"/>
</dbReference>
<comment type="cofactor">
    <cofactor evidence="1">
        <name>Mn(2+)</name>
        <dbReference type="ChEBI" id="CHEBI:29035"/>
    </cofactor>
</comment>
<feature type="domain" description="Peptidase M20 dimerisation" evidence="10">
    <location>
        <begin position="213"/>
        <end position="313"/>
    </location>
</feature>
<gene>
    <name evidence="11" type="ORF">KP78_13050</name>
</gene>
<dbReference type="Gene3D" id="3.40.630.10">
    <property type="entry name" value="Zn peptidases"/>
    <property type="match status" value="1"/>
</dbReference>
<comment type="cofactor">
    <cofactor evidence="7">
        <name>Zn(2+)</name>
        <dbReference type="ChEBI" id="CHEBI:29105"/>
    </cofactor>
    <text evidence="7">Binds 2 Zn(2+) ions per subunit.</text>
</comment>
<evidence type="ECO:0000256" key="3">
    <source>
        <dbReference type="ARBA" id="ARBA00011738"/>
    </source>
</evidence>
<feature type="binding site" evidence="7">
    <location>
        <position position="89"/>
    </location>
    <ligand>
        <name>Zn(2+)</name>
        <dbReference type="ChEBI" id="CHEBI:29105"/>
        <label>2</label>
    </ligand>
</feature>
<feature type="binding site" evidence="7">
    <location>
        <position position="124"/>
    </location>
    <ligand>
        <name>Zn(2+)</name>
        <dbReference type="ChEBI" id="CHEBI:29105"/>
        <label>2</label>
    </ligand>
</feature>
<keyword evidence="4 7" id="KW-0479">Metal-binding</keyword>
<sequence length="430" mass="46289">MNNWLETTLLALNLTNKMQKAEGFTRLGLSLDEQRSMAVFCKTASDLGLSVKKDPAGNIIARWNPAQSILPAVVVGSHLDTVTNGGGYDGAAGVLCGLAAVKKLQDEQVIPSHPIEVVCFISEESARFGISTIGSKAMAGMLDKGIGSVKDAHGVTIKEAAEQVGIDWGNVMAAERDESEIKSFVELHIEQGLEIERHHAEFGVVQGIACPIRLKITVNGKAGHTGTTPMGERNDALVAIAPLVTFVSEEAASLSAGSELPIVATVSTVELSPNSMNVIPGKVELGIDIRSVEDALKEKMAEKIVQQCKRLQEQLDGTITIETLVHNPSVHLDASIMNRIKEAGEKTGFKSHVMNSGAGHDVMNMAKKWPSGLLFIRCRDGLSHHPEEHADIEDLAMGVSILSAFLRQEAGEVSDHTNRDHRTHRLNRTN</sequence>
<evidence type="ECO:0000256" key="6">
    <source>
        <dbReference type="ARBA" id="ARBA00023211"/>
    </source>
</evidence>
<feature type="binding site" evidence="8">
    <location>
        <position position="277"/>
    </location>
    <ligand>
        <name>allantoate</name>
        <dbReference type="ChEBI" id="CHEBI:17536"/>
    </ligand>
</feature>
<evidence type="ECO:0000256" key="8">
    <source>
        <dbReference type="PIRSR" id="PIRSR001235-2"/>
    </source>
</evidence>
<dbReference type="EMBL" id="JXRP01000009">
    <property type="protein sequence ID" value="KIL49837.1"/>
    <property type="molecule type" value="Genomic_DNA"/>
</dbReference>
<dbReference type="Proteomes" id="UP000031938">
    <property type="component" value="Unassembled WGS sequence"/>
</dbReference>
<dbReference type="PIRSF" id="PIRSF001235">
    <property type="entry name" value="Amidase_carbamoylase"/>
    <property type="match status" value="1"/>
</dbReference>
<reference evidence="11 12" key="1">
    <citation type="submission" date="2015-01" db="EMBL/GenBank/DDBJ databases">
        <title>Genome sequencing of Jeotgalibacillus soli.</title>
        <authorList>
            <person name="Goh K.M."/>
            <person name="Chan K.-G."/>
            <person name="Yaakop A.S."/>
            <person name="Ee R."/>
            <person name="Gan H.M."/>
            <person name="Chan C.S."/>
        </authorList>
    </citation>
    <scope>NUCLEOTIDE SEQUENCE [LARGE SCALE GENOMIC DNA]</scope>
    <source>
        <strain evidence="11 12">P9</strain>
    </source>
</reference>
<evidence type="ECO:0000313" key="11">
    <source>
        <dbReference type="EMBL" id="KIL49837.1"/>
    </source>
</evidence>
<name>A0A0C2VLN3_9BACL</name>
<evidence type="ECO:0000256" key="4">
    <source>
        <dbReference type="ARBA" id="ARBA00022723"/>
    </source>
</evidence>
<proteinExistence type="inferred from homology"/>
<evidence type="ECO:0000256" key="9">
    <source>
        <dbReference type="SAM" id="MobiDB-lite"/>
    </source>
</evidence>
<dbReference type="SUPFAM" id="SSF55031">
    <property type="entry name" value="Bacterial exopeptidase dimerisation domain"/>
    <property type="match status" value="1"/>
</dbReference>
<feature type="binding site" evidence="7">
    <location>
        <position position="89"/>
    </location>
    <ligand>
        <name>Zn(2+)</name>
        <dbReference type="ChEBI" id="CHEBI:29105"/>
        <label>1</label>
    </ligand>
</feature>
<comment type="similarity">
    <text evidence="2">Belongs to the peptidase M20 family.</text>
</comment>
<accession>A0A0C2VLN3</accession>
<protein>
    <submittedName>
        <fullName evidence="11">Allantoate amidohydrolase</fullName>
    </submittedName>
</protein>
<keyword evidence="12" id="KW-1185">Reference proteome</keyword>
<dbReference type="Pfam" id="PF01546">
    <property type="entry name" value="Peptidase_M20"/>
    <property type="match status" value="1"/>
</dbReference>
<keyword evidence="5 11" id="KW-0378">Hydrolase</keyword>
<evidence type="ECO:0000259" key="10">
    <source>
        <dbReference type="Pfam" id="PF07687"/>
    </source>
</evidence>
<dbReference type="InterPro" id="IPR036264">
    <property type="entry name" value="Bact_exopeptidase_dim_dom"/>
</dbReference>
<feature type="binding site" evidence="7">
    <location>
        <position position="78"/>
    </location>
    <ligand>
        <name>Zn(2+)</name>
        <dbReference type="ChEBI" id="CHEBI:29105"/>
        <label>1</label>
    </ligand>
</feature>
<dbReference type="PATRIC" id="fig|889306.3.peg.1314"/>
<evidence type="ECO:0000256" key="1">
    <source>
        <dbReference type="ARBA" id="ARBA00001936"/>
    </source>
</evidence>
<comment type="caution">
    <text evidence="11">The sequence shown here is derived from an EMBL/GenBank/DDBJ whole genome shotgun (WGS) entry which is preliminary data.</text>
</comment>
<dbReference type="AlphaFoldDB" id="A0A0C2VLN3"/>
<feature type="compositionally biased region" description="Basic residues" evidence="9">
    <location>
        <begin position="421"/>
        <end position="430"/>
    </location>
</feature>
<dbReference type="InterPro" id="IPR011650">
    <property type="entry name" value="Peptidase_M20_dimer"/>
</dbReference>
<dbReference type="Pfam" id="PF07687">
    <property type="entry name" value="M20_dimer"/>
    <property type="match status" value="1"/>
</dbReference>
<dbReference type="OrthoDB" id="9808195at2"/>
<dbReference type="CDD" id="cd03884">
    <property type="entry name" value="M20_bAS"/>
    <property type="match status" value="1"/>
</dbReference>
<feature type="region of interest" description="Disordered" evidence="9">
    <location>
        <begin position="411"/>
        <end position="430"/>
    </location>
</feature>
<feature type="binding site" evidence="8">
    <location>
        <position position="290"/>
    </location>
    <ligand>
        <name>allantoate</name>
        <dbReference type="ChEBI" id="CHEBI:17536"/>
    </ligand>
</feature>
<dbReference type="InterPro" id="IPR002933">
    <property type="entry name" value="Peptidase_M20"/>
</dbReference>
<keyword evidence="6" id="KW-0464">Manganese</keyword>
<dbReference type="GO" id="GO:0016813">
    <property type="term" value="F:hydrolase activity, acting on carbon-nitrogen (but not peptide) bonds, in linear amidines"/>
    <property type="evidence" value="ECO:0007669"/>
    <property type="project" value="InterPro"/>
</dbReference>
<feature type="compositionally biased region" description="Basic and acidic residues" evidence="9">
    <location>
        <begin position="411"/>
        <end position="420"/>
    </location>
</feature>
<dbReference type="RefSeq" id="WP_052474640.1">
    <property type="nucleotide sequence ID" value="NZ_JXRP01000009.1"/>
</dbReference>
<evidence type="ECO:0000256" key="7">
    <source>
        <dbReference type="PIRSR" id="PIRSR001235-1"/>
    </source>
</evidence>
<feature type="binding site" evidence="7">
    <location>
        <position position="384"/>
    </location>
    <ligand>
        <name>Zn(2+)</name>
        <dbReference type="ChEBI" id="CHEBI:29105"/>
        <label>2</label>
    </ligand>
</feature>
<evidence type="ECO:0000256" key="5">
    <source>
        <dbReference type="ARBA" id="ARBA00022801"/>
    </source>
</evidence>
<organism evidence="11 12">
    <name type="scientific">Jeotgalibacillus soli</name>
    <dbReference type="NCBI Taxonomy" id="889306"/>
    <lineage>
        <taxon>Bacteria</taxon>
        <taxon>Bacillati</taxon>
        <taxon>Bacillota</taxon>
        <taxon>Bacilli</taxon>
        <taxon>Bacillales</taxon>
        <taxon>Caryophanaceae</taxon>
        <taxon>Jeotgalibacillus</taxon>
    </lineage>
</organism>
<dbReference type="PANTHER" id="PTHR32494">
    <property type="entry name" value="ALLANTOATE DEIMINASE-RELATED"/>
    <property type="match status" value="1"/>
</dbReference>
<evidence type="ECO:0000313" key="12">
    <source>
        <dbReference type="Proteomes" id="UP000031938"/>
    </source>
</evidence>
<dbReference type="NCBIfam" id="TIGR01879">
    <property type="entry name" value="hydantase"/>
    <property type="match status" value="1"/>
</dbReference>
<feature type="binding site" evidence="7">
    <location>
        <position position="188"/>
    </location>
    <ligand>
        <name>Zn(2+)</name>
        <dbReference type="ChEBI" id="CHEBI:29105"/>
        <label>1</label>
    </ligand>
</feature>
<dbReference type="STRING" id="889306.KP78_13050"/>
<dbReference type="GO" id="GO:0046872">
    <property type="term" value="F:metal ion binding"/>
    <property type="evidence" value="ECO:0007669"/>
    <property type="project" value="UniProtKB-KW"/>
</dbReference>
<comment type="subunit">
    <text evidence="3">Homodimer.</text>
</comment>